<proteinExistence type="predicted"/>
<dbReference type="EMBL" id="BK032600">
    <property type="protein sequence ID" value="DAF50737.1"/>
    <property type="molecule type" value="Genomic_DNA"/>
</dbReference>
<sequence>MRCFVRFVMFLIYVDILFVLLVFMVPAEMVYRWTSGRKPGGYVSCLSDFLGYPDGYRYTLKDFFMDMKQGWRNFK</sequence>
<organism evidence="2">
    <name type="scientific">Myoviridae sp. ct04y17</name>
    <dbReference type="NCBI Taxonomy" id="2827652"/>
    <lineage>
        <taxon>Viruses</taxon>
        <taxon>Duplodnaviria</taxon>
        <taxon>Heunggongvirae</taxon>
        <taxon>Uroviricota</taxon>
        <taxon>Caudoviricetes</taxon>
    </lineage>
</organism>
<accession>A0A8S5SI86</accession>
<feature type="transmembrane region" description="Helical" evidence="1">
    <location>
        <begin position="7"/>
        <end position="27"/>
    </location>
</feature>
<keyword evidence="1" id="KW-1133">Transmembrane helix</keyword>
<keyword evidence="1" id="KW-0472">Membrane</keyword>
<evidence type="ECO:0000256" key="1">
    <source>
        <dbReference type="SAM" id="Phobius"/>
    </source>
</evidence>
<evidence type="ECO:0000313" key="2">
    <source>
        <dbReference type="EMBL" id="DAF50737.1"/>
    </source>
</evidence>
<protein>
    <submittedName>
        <fullName evidence="2">Uncharacterized protein</fullName>
    </submittedName>
</protein>
<name>A0A8S5SI86_9CAUD</name>
<reference evidence="2" key="1">
    <citation type="journal article" date="2021" name="Proc. Natl. Acad. Sci. U.S.A.">
        <title>A Catalog of Tens of Thousands of Viruses from Human Metagenomes Reveals Hidden Associations with Chronic Diseases.</title>
        <authorList>
            <person name="Tisza M.J."/>
            <person name="Buck C.B."/>
        </authorList>
    </citation>
    <scope>NUCLEOTIDE SEQUENCE</scope>
    <source>
        <strain evidence="2">Ct04y17</strain>
    </source>
</reference>
<keyword evidence="1" id="KW-0812">Transmembrane</keyword>